<keyword evidence="1" id="KW-0175">Coiled coil</keyword>
<name>A0A8J3Z713_9ACTN</name>
<comment type="caution">
    <text evidence="4">The sequence shown here is derived from an EMBL/GenBank/DDBJ whole genome shotgun (WGS) entry which is preliminary data.</text>
</comment>
<dbReference type="AlphaFoldDB" id="A0A8J3Z713"/>
<evidence type="ECO:0000256" key="2">
    <source>
        <dbReference type="SAM" id="MobiDB-lite"/>
    </source>
</evidence>
<proteinExistence type="predicted"/>
<feature type="coiled-coil region" evidence="1">
    <location>
        <begin position="423"/>
        <end position="453"/>
    </location>
</feature>
<dbReference type="Proteomes" id="UP000612585">
    <property type="component" value="Unassembled WGS sequence"/>
</dbReference>
<sequence>MIPAVHPRGVNVGRLLRYLFGPGRREEHVDAHLVAAWGSAGDLAALEPPVAPDGSRDVRRLAELLEQPVKVGWKPPSRPVWHCSIRTHPTDPVLTDAQWAHIATEVMAAVGLAPHGDTRAVRWVAVRHAEDHIHLVATRVRQDRRTAWTSYDKRKAQAACRRLEEELGLYRVAPAGHGSRRWPGPAELNKTARLAAAGRASRTTPRDQLRRAVRAAAVAAFDETDFFERLGRDGVLVRLRHSTVDPSAVTGYSVGLPGHTTAAGGTVWYGGGRLAPDLTLPRLRSRWTGTSGQDTPRARLTAAQIAAQGTIPVDLAERMASVVRDAVTAMRSTRDFAAAATIAGAAADLLFTAARAWEGRGGGPLTDAADHFDRAAYEARAHVPARPVPAAGGLGAMSRLIAVMGRLSRDRDTVMMLHLIRALAGLADALAELRQAQARLNQARVAREAARRLRASVSLFIAEDSRIGRAGQNRNTRLGHPEAVGADHRRGSHRRR</sequence>
<dbReference type="InterPro" id="IPR005094">
    <property type="entry name" value="Endonuclease_MobA/VirD2"/>
</dbReference>
<organism evidence="4 5">
    <name type="scientific">Virgisporangium aurantiacum</name>
    <dbReference type="NCBI Taxonomy" id="175570"/>
    <lineage>
        <taxon>Bacteria</taxon>
        <taxon>Bacillati</taxon>
        <taxon>Actinomycetota</taxon>
        <taxon>Actinomycetes</taxon>
        <taxon>Micromonosporales</taxon>
        <taxon>Micromonosporaceae</taxon>
        <taxon>Virgisporangium</taxon>
    </lineage>
</organism>
<reference evidence="4" key="1">
    <citation type="submission" date="2021-01" db="EMBL/GenBank/DDBJ databases">
        <title>Whole genome shotgun sequence of Virgisporangium aurantiacum NBRC 16421.</title>
        <authorList>
            <person name="Komaki H."/>
            <person name="Tamura T."/>
        </authorList>
    </citation>
    <scope>NUCLEOTIDE SEQUENCE</scope>
    <source>
        <strain evidence="4">NBRC 16421</strain>
    </source>
</reference>
<protein>
    <recommendedName>
        <fullName evidence="3">MobA/VirD2-like nuclease domain-containing protein</fullName>
    </recommendedName>
</protein>
<evidence type="ECO:0000259" key="3">
    <source>
        <dbReference type="Pfam" id="PF03432"/>
    </source>
</evidence>
<feature type="domain" description="MobA/VirD2-like nuclease" evidence="3">
    <location>
        <begin position="77"/>
        <end position="169"/>
    </location>
</feature>
<dbReference type="EMBL" id="BOPG01000023">
    <property type="protein sequence ID" value="GIJ56075.1"/>
    <property type="molecule type" value="Genomic_DNA"/>
</dbReference>
<evidence type="ECO:0000313" key="5">
    <source>
        <dbReference type="Proteomes" id="UP000612585"/>
    </source>
</evidence>
<feature type="region of interest" description="Disordered" evidence="2">
    <location>
        <begin position="471"/>
        <end position="496"/>
    </location>
</feature>
<evidence type="ECO:0000313" key="4">
    <source>
        <dbReference type="EMBL" id="GIJ56075.1"/>
    </source>
</evidence>
<accession>A0A8J3Z713</accession>
<keyword evidence="5" id="KW-1185">Reference proteome</keyword>
<evidence type="ECO:0000256" key="1">
    <source>
        <dbReference type="SAM" id="Coils"/>
    </source>
</evidence>
<dbReference type="Pfam" id="PF03432">
    <property type="entry name" value="Relaxase"/>
    <property type="match status" value="1"/>
</dbReference>
<gene>
    <name evidence="4" type="ORF">Vau01_035910</name>
</gene>